<comment type="caution">
    <text evidence="7">The sequence shown here is derived from an EMBL/GenBank/DDBJ whole genome shotgun (WGS) entry which is preliminary data.</text>
</comment>
<keyword evidence="8" id="KW-1185">Reference proteome</keyword>
<keyword evidence="4 6" id="KW-1133">Transmembrane helix</keyword>
<keyword evidence="3 6" id="KW-0812">Transmembrane</keyword>
<feature type="transmembrane region" description="Helical" evidence="6">
    <location>
        <begin position="70"/>
        <end position="88"/>
    </location>
</feature>
<dbReference type="InterPro" id="IPR001123">
    <property type="entry name" value="LeuE-type"/>
</dbReference>
<accession>A0ABW2RN51</accession>
<evidence type="ECO:0000313" key="8">
    <source>
        <dbReference type="Proteomes" id="UP001596500"/>
    </source>
</evidence>
<evidence type="ECO:0000256" key="1">
    <source>
        <dbReference type="ARBA" id="ARBA00004651"/>
    </source>
</evidence>
<protein>
    <submittedName>
        <fullName evidence="7">LysE family translocator</fullName>
    </submittedName>
</protein>
<evidence type="ECO:0000256" key="3">
    <source>
        <dbReference type="ARBA" id="ARBA00022692"/>
    </source>
</evidence>
<feature type="transmembrane region" description="Helical" evidence="6">
    <location>
        <begin position="186"/>
        <end position="204"/>
    </location>
</feature>
<keyword evidence="2" id="KW-1003">Cell membrane</keyword>
<dbReference type="PIRSF" id="PIRSF006324">
    <property type="entry name" value="LeuE"/>
    <property type="match status" value="1"/>
</dbReference>
<feature type="transmembrane region" description="Helical" evidence="6">
    <location>
        <begin position="40"/>
        <end position="64"/>
    </location>
</feature>
<gene>
    <name evidence="7" type="ORF">ACFQNG_14020</name>
</gene>
<evidence type="ECO:0000256" key="6">
    <source>
        <dbReference type="SAM" id="Phobius"/>
    </source>
</evidence>
<sequence length="207" mass="22383">MELDTLLTFLAYSVSLTLLPGPDILFVLSQSVFQGKKDGLAISLGLCTGLIAHTLAAALGVSMILYHSALAFHVLKIAGVAYLLYLAWQSLKATGEASLQPAEKKQSLGALYKRGILMNLLNPKVSIFFLAFFPQFVEAQAGHVPLQMLTLGFVFIAQALVIFTAVSLIAGKLGERFLQKHLKGKWVNYGTAGIFALLGIRLAFVEK</sequence>
<keyword evidence="5 6" id="KW-0472">Membrane</keyword>
<dbReference type="PANTHER" id="PTHR30086">
    <property type="entry name" value="ARGININE EXPORTER PROTEIN ARGO"/>
    <property type="match status" value="1"/>
</dbReference>
<name>A0ABW2RN51_9BACL</name>
<feature type="transmembrane region" description="Helical" evidence="6">
    <location>
        <begin position="116"/>
        <end position="137"/>
    </location>
</feature>
<evidence type="ECO:0000313" key="7">
    <source>
        <dbReference type="EMBL" id="MFC7442206.1"/>
    </source>
</evidence>
<dbReference type="RefSeq" id="WP_379865986.1">
    <property type="nucleotide sequence ID" value="NZ_JBHTBW010000046.1"/>
</dbReference>
<evidence type="ECO:0000256" key="5">
    <source>
        <dbReference type="ARBA" id="ARBA00023136"/>
    </source>
</evidence>
<dbReference type="PANTHER" id="PTHR30086:SF20">
    <property type="entry name" value="ARGININE EXPORTER PROTEIN ARGO-RELATED"/>
    <property type="match status" value="1"/>
</dbReference>
<evidence type="ECO:0000256" key="4">
    <source>
        <dbReference type="ARBA" id="ARBA00022989"/>
    </source>
</evidence>
<feature type="transmembrane region" description="Helical" evidence="6">
    <location>
        <begin position="149"/>
        <end position="174"/>
    </location>
</feature>
<proteinExistence type="predicted"/>
<reference evidence="8" key="1">
    <citation type="journal article" date="2019" name="Int. J. Syst. Evol. Microbiol.">
        <title>The Global Catalogue of Microorganisms (GCM) 10K type strain sequencing project: providing services to taxonomists for standard genome sequencing and annotation.</title>
        <authorList>
            <consortium name="The Broad Institute Genomics Platform"/>
            <consortium name="The Broad Institute Genome Sequencing Center for Infectious Disease"/>
            <person name="Wu L."/>
            <person name="Ma J."/>
        </authorList>
    </citation>
    <scope>NUCLEOTIDE SEQUENCE [LARGE SCALE GENOMIC DNA]</scope>
    <source>
        <strain evidence="8">CGMCC 1.12942</strain>
    </source>
</reference>
<evidence type="ECO:0000256" key="2">
    <source>
        <dbReference type="ARBA" id="ARBA00022475"/>
    </source>
</evidence>
<dbReference type="Pfam" id="PF01810">
    <property type="entry name" value="LysE"/>
    <property type="match status" value="1"/>
</dbReference>
<dbReference type="EMBL" id="JBHTBW010000046">
    <property type="protein sequence ID" value="MFC7442206.1"/>
    <property type="molecule type" value="Genomic_DNA"/>
</dbReference>
<dbReference type="Proteomes" id="UP001596500">
    <property type="component" value="Unassembled WGS sequence"/>
</dbReference>
<feature type="transmembrane region" description="Helical" evidence="6">
    <location>
        <begin position="6"/>
        <end position="28"/>
    </location>
</feature>
<organism evidence="7 8">
    <name type="scientific">Laceyella putida</name>
    <dbReference type="NCBI Taxonomy" id="110101"/>
    <lineage>
        <taxon>Bacteria</taxon>
        <taxon>Bacillati</taxon>
        <taxon>Bacillota</taxon>
        <taxon>Bacilli</taxon>
        <taxon>Bacillales</taxon>
        <taxon>Thermoactinomycetaceae</taxon>
        <taxon>Laceyella</taxon>
    </lineage>
</organism>
<comment type="subcellular location">
    <subcellularLocation>
        <location evidence="1">Cell membrane</location>
        <topology evidence="1">Multi-pass membrane protein</topology>
    </subcellularLocation>
</comment>